<dbReference type="RefSeq" id="WP_093639955.1">
    <property type="nucleotide sequence ID" value="NZ_CAJNBA010000002.1"/>
</dbReference>
<evidence type="ECO:0000256" key="2">
    <source>
        <dbReference type="ARBA" id="ARBA00008208"/>
    </source>
</evidence>
<evidence type="ECO:0000313" key="12">
    <source>
        <dbReference type="EMBL" id="SFU22854.1"/>
    </source>
</evidence>
<feature type="transmembrane region" description="Helical" evidence="11">
    <location>
        <begin position="73"/>
        <end position="91"/>
    </location>
</feature>
<keyword evidence="8 11" id="KW-0472">Membrane</keyword>
<name>A0A1I7EG04_9BURK</name>
<accession>A0A1I7EG04</accession>
<evidence type="ECO:0000256" key="4">
    <source>
        <dbReference type="ARBA" id="ARBA00022475"/>
    </source>
</evidence>
<keyword evidence="10" id="KW-0449">Lipoprotein</keyword>
<keyword evidence="7 11" id="KW-1133">Transmembrane helix</keyword>
<comment type="subcellular location">
    <subcellularLocation>
        <location evidence="1">Membrane</location>
        <topology evidence="1">Multi-pass membrane protein</topology>
    </subcellularLocation>
</comment>
<dbReference type="InterPro" id="IPR031381">
    <property type="entry name" value="YtcA"/>
</dbReference>
<dbReference type="GeneID" id="77194904"/>
<evidence type="ECO:0000256" key="6">
    <source>
        <dbReference type="ARBA" id="ARBA00022729"/>
    </source>
</evidence>
<protein>
    <recommendedName>
        <fullName evidence="3">Uncharacterized protein YtcA</fullName>
    </recommendedName>
</protein>
<evidence type="ECO:0000256" key="3">
    <source>
        <dbReference type="ARBA" id="ARBA00021237"/>
    </source>
</evidence>
<evidence type="ECO:0000256" key="9">
    <source>
        <dbReference type="ARBA" id="ARBA00023139"/>
    </source>
</evidence>
<evidence type="ECO:0000256" key="10">
    <source>
        <dbReference type="ARBA" id="ARBA00023288"/>
    </source>
</evidence>
<feature type="transmembrane region" description="Helical" evidence="11">
    <location>
        <begin position="42"/>
        <end position="61"/>
    </location>
</feature>
<reference evidence="12 13" key="1">
    <citation type="submission" date="2016-10" db="EMBL/GenBank/DDBJ databases">
        <authorList>
            <person name="de Groot N.N."/>
        </authorList>
    </citation>
    <scope>NUCLEOTIDE SEQUENCE [LARGE SCALE GENOMIC DNA]</scope>
    <source>
        <strain evidence="12 13">LMG 27731</strain>
    </source>
</reference>
<dbReference type="AlphaFoldDB" id="A0A1I7EG04"/>
<gene>
    <name evidence="12" type="ORF">SAMN05192563_101979</name>
</gene>
<evidence type="ECO:0000256" key="1">
    <source>
        <dbReference type="ARBA" id="ARBA00004141"/>
    </source>
</evidence>
<comment type="similarity">
    <text evidence="2">Belongs to the YtcA family.</text>
</comment>
<dbReference type="PROSITE" id="PS51257">
    <property type="entry name" value="PROKAR_LIPOPROTEIN"/>
    <property type="match status" value="1"/>
</dbReference>
<evidence type="ECO:0000313" key="13">
    <source>
        <dbReference type="Proteomes" id="UP000198844"/>
    </source>
</evidence>
<dbReference type="Pfam" id="PF17090">
    <property type="entry name" value="Ytca"/>
    <property type="match status" value="1"/>
</dbReference>
<dbReference type="Proteomes" id="UP000198844">
    <property type="component" value="Unassembled WGS sequence"/>
</dbReference>
<keyword evidence="4" id="KW-1003">Cell membrane</keyword>
<keyword evidence="5 11" id="KW-0812">Transmembrane</keyword>
<dbReference type="EMBL" id="FPBH01000019">
    <property type="protein sequence ID" value="SFU22854.1"/>
    <property type="molecule type" value="Genomic_DNA"/>
</dbReference>
<evidence type="ECO:0000256" key="5">
    <source>
        <dbReference type="ARBA" id="ARBA00022692"/>
    </source>
</evidence>
<organism evidence="12 13">
    <name type="scientific">Paraburkholderia aspalathi</name>
    <dbReference type="NCBI Taxonomy" id="1324617"/>
    <lineage>
        <taxon>Bacteria</taxon>
        <taxon>Pseudomonadati</taxon>
        <taxon>Pseudomonadota</taxon>
        <taxon>Betaproteobacteria</taxon>
        <taxon>Burkholderiales</taxon>
        <taxon>Burkholderiaceae</taxon>
        <taxon>Paraburkholderia</taxon>
    </lineage>
</organism>
<keyword evidence="9" id="KW-0564">Palmitate</keyword>
<keyword evidence="6" id="KW-0732">Signal</keyword>
<proteinExistence type="inferred from homology"/>
<dbReference type="OrthoDB" id="123105at2"/>
<evidence type="ECO:0000256" key="8">
    <source>
        <dbReference type="ARBA" id="ARBA00023136"/>
    </source>
</evidence>
<dbReference type="GO" id="GO:0016020">
    <property type="term" value="C:membrane"/>
    <property type="evidence" value="ECO:0007669"/>
    <property type="project" value="UniProtKB-SubCell"/>
</dbReference>
<evidence type="ECO:0000256" key="11">
    <source>
        <dbReference type="SAM" id="Phobius"/>
    </source>
</evidence>
<sequence length="94" mass="10063">MSSGVRRRRHGWTVLMSCATLTLTACSDAPSVGVLGAYFPDWLFCIVGGVLLVVCVHVLLSRSGRGAWLTPPAIVYPALTVLFSIALWVAGFNL</sequence>
<evidence type="ECO:0000256" key="7">
    <source>
        <dbReference type="ARBA" id="ARBA00022989"/>
    </source>
</evidence>